<evidence type="ECO:0000256" key="2">
    <source>
        <dbReference type="ARBA" id="ARBA00022490"/>
    </source>
</evidence>
<keyword evidence="5" id="KW-0269">Exonuclease</keyword>
<evidence type="ECO:0000256" key="3">
    <source>
        <dbReference type="ARBA" id="ARBA00022722"/>
    </source>
</evidence>
<dbReference type="RefSeq" id="WP_205720904.1">
    <property type="nucleotide sequence ID" value="NZ_CP070608.1"/>
</dbReference>
<evidence type="ECO:0000256" key="7">
    <source>
        <dbReference type="SAM" id="Coils"/>
    </source>
</evidence>
<dbReference type="KEGG" id="fuv:JR347_12300"/>
<keyword evidence="7" id="KW-0175">Coiled coil</keyword>
<name>A0A974WDW2_9BACT</name>
<dbReference type="EMBL" id="CP070608">
    <property type="protein sequence ID" value="QSE96388.1"/>
    <property type="molecule type" value="Genomic_DNA"/>
</dbReference>
<dbReference type="Pfam" id="PF02609">
    <property type="entry name" value="Exonuc_VII_S"/>
    <property type="match status" value="1"/>
</dbReference>
<evidence type="ECO:0000313" key="8">
    <source>
        <dbReference type="EMBL" id="QSE96388.1"/>
    </source>
</evidence>
<organism evidence="8 9">
    <name type="scientific">Fulvivirga lutea</name>
    <dbReference type="NCBI Taxonomy" id="2810512"/>
    <lineage>
        <taxon>Bacteria</taxon>
        <taxon>Pseudomonadati</taxon>
        <taxon>Bacteroidota</taxon>
        <taxon>Cytophagia</taxon>
        <taxon>Cytophagales</taxon>
        <taxon>Fulvivirgaceae</taxon>
        <taxon>Fulvivirga</taxon>
    </lineage>
</organism>
<protein>
    <recommendedName>
        <fullName evidence="6">Exodeoxyribonuclease VII small subunit</fullName>
        <ecNumber evidence="6">3.1.11.6</ecNumber>
    </recommendedName>
</protein>
<keyword evidence="2" id="KW-0963">Cytoplasm</keyword>
<evidence type="ECO:0000256" key="5">
    <source>
        <dbReference type="ARBA" id="ARBA00022839"/>
    </source>
</evidence>
<dbReference type="Proteomes" id="UP000662783">
    <property type="component" value="Chromosome"/>
</dbReference>
<sequence length="64" mass="7325">MKKIKTYTEALTKLEKTVAEIESGELTVDELTDKVKEATELVNICRKKLRSVEEDINKSLDELN</sequence>
<keyword evidence="9" id="KW-1185">Reference proteome</keyword>
<dbReference type="GO" id="GO:0009318">
    <property type="term" value="C:exodeoxyribonuclease VII complex"/>
    <property type="evidence" value="ECO:0007669"/>
    <property type="project" value="UniProtKB-UniRule"/>
</dbReference>
<evidence type="ECO:0000313" key="9">
    <source>
        <dbReference type="Proteomes" id="UP000662783"/>
    </source>
</evidence>
<evidence type="ECO:0000256" key="1">
    <source>
        <dbReference type="ARBA" id="ARBA00009998"/>
    </source>
</evidence>
<dbReference type="InterPro" id="IPR003761">
    <property type="entry name" value="Exonuc_VII_S"/>
</dbReference>
<dbReference type="Gene3D" id="1.10.287.1040">
    <property type="entry name" value="Exonuclease VII, small subunit"/>
    <property type="match status" value="1"/>
</dbReference>
<reference evidence="8" key="1">
    <citation type="submission" date="2021-02" db="EMBL/GenBank/DDBJ databases">
        <title>Fulvivirga sp. S481 isolated from sea water.</title>
        <authorList>
            <person name="Bae S.S."/>
            <person name="Baek K."/>
        </authorList>
    </citation>
    <scope>NUCLEOTIDE SEQUENCE</scope>
    <source>
        <strain evidence="8">S481</strain>
    </source>
</reference>
<keyword evidence="4 8" id="KW-0378">Hydrolase</keyword>
<comment type="similarity">
    <text evidence="1">Belongs to the XseB family.</text>
</comment>
<keyword evidence="3" id="KW-0540">Nuclease</keyword>
<dbReference type="NCBIfam" id="TIGR01280">
    <property type="entry name" value="xseB"/>
    <property type="match status" value="1"/>
</dbReference>
<dbReference type="SUPFAM" id="SSF116842">
    <property type="entry name" value="XseB-like"/>
    <property type="match status" value="1"/>
</dbReference>
<dbReference type="GO" id="GO:0006308">
    <property type="term" value="P:DNA catabolic process"/>
    <property type="evidence" value="ECO:0007669"/>
    <property type="project" value="UniProtKB-UniRule"/>
</dbReference>
<dbReference type="EC" id="3.1.11.6" evidence="6"/>
<gene>
    <name evidence="8" type="primary">xseB</name>
    <name evidence="8" type="ORF">JR347_12300</name>
</gene>
<accession>A0A974WDW2</accession>
<dbReference type="AlphaFoldDB" id="A0A974WDW2"/>
<evidence type="ECO:0000256" key="4">
    <source>
        <dbReference type="ARBA" id="ARBA00022801"/>
    </source>
</evidence>
<feature type="coiled-coil region" evidence="7">
    <location>
        <begin position="14"/>
        <end position="55"/>
    </location>
</feature>
<evidence type="ECO:0000256" key="6">
    <source>
        <dbReference type="NCBIfam" id="TIGR01280"/>
    </source>
</evidence>
<dbReference type="GO" id="GO:0008855">
    <property type="term" value="F:exodeoxyribonuclease VII activity"/>
    <property type="evidence" value="ECO:0007669"/>
    <property type="project" value="UniProtKB-UniRule"/>
</dbReference>
<proteinExistence type="inferred from homology"/>
<dbReference type="InterPro" id="IPR037004">
    <property type="entry name" value="Exonuc_VII_ssu_sf"/>
</dbReference>